<dbReference type="Proteomes" id="UP000250831">
    <property type="component" value="Unassembled WGS sequence"/>
</dbReference>
<gene>
    <name evidence="2" type="ORF">DCO56_11475</name>
</gene>
<proteinExistence type="predicted"/>
<protein>
    <recommendedName>
        <fullName evidence="4">DUF4374 domain-containing protein</fullName>
    </recommendedName>
</protein>
<reference evidence="2 3" key="1">
    <citation type="submission" date="2018-04" db="EMBL/GenBank/DDBJ databases">
        <title>Sphingobacterium sp. M46 Genome.</title>
        <authorList>
            <person name="Cheng J."/>
            <person name="Li Y."/>
        </authorList>
    </citation>
    <scope>NUCLEOTIDE SEQUENCE [LARGE SCALE GENOMIC DNA]</scope>
    <source>
        <strain evidence="2 3">M46</strain>
    </source>
</reference>
<keyword evidence="1" id="KW-0732">Signal</keyword>
<accession>A0A363NTB7</accession>
<evidence type="ECO:0000313" key="3">
    <source>
        <dbReference type="Proteomes" id="UP000250831"/>
    </source>
</evidence>
<dbReference type="OrthoDB" id="1404180at2"/>
<evidence type="ECO:0000256" key="1">
    <source>
        <dbReference type="SAM" id="SignalP"/>
    </source>
</evidence>
<dbReference type="AlphaFoldDB" id="A0A363NTB7"/>
<feature type="chain" id="PRO_5017015855" description="DUF4374 domain-containing protein" evidence="1">
    <location>
        <begin position="21"/>
        <end position="419"/>
    </location>
</feature>
<evidence type="ECO:0000313" key="2">
    <source>
        <dbReference type="EMBL" id="PUV23990.1"/>
    </source>
</evidence>
<dbReference type="PROSITE" id="PS51257">
    <property type="entry name" value="PROKAR_LIPOPROTEIN"/>
    <property type="match status" value="1"/>
</dbReference>
<comment type="caution">
    <text evidence="2">The sequence shown here is derived from an EMBL/GenBank/DDBJ whole genome shotgun (WGS) entry which is preliminary data.</text>
</comment>
<name>A0A363NTB7_9SPHI</name>
<keyword evidence="3" id="KW-1185">Reference proteome</keyword>
<feature type="signal peptide" evidence="1">
    <location>
        <begin position="1"/>
        <end position="20"/>
    </location>
</feature>
<organism evidence="2 3">
    <name type="scientific">Sphingobacterium athyrii</name>
    <dbReference type="NCBI Taxonomy" id="2152717"/>
    <lineage>
        <taxon>Bacteria</taxon>
        <taxon>Pseudomonadati</taxon>
        <taxon>Bacteroidota</taxon>
        <taxon>Sphingobacteriia</taxon>
        <taxon>Sphingobacteriales</taxon>
        <taxon>Sphingobacteriaceae</taxon>
        <taxon>Sphingobacterium</taxon>
    </lineage>
</organism>
<dbReference type="EMBL" id="QCXX01000003">
    <property type="protein sequence ID" value="PUV23990.1"/>
    <property type="molecule type" value="Genomic_DNA"/>
</dbReference>
<dbReference type="RefSeq" id="WP_108633918.1">
    <property type="nucleotide sequence ID" value="NZ_QCXX01000003.1"/>
</dbReference>
<sequence>MKKQILNVMTILLMTSTAFVSCSKDDKQNDHGETPANGKYILLTAEWGVADGAGYYAAYDKLPTGSVDNIGGLSLQARNYGGFRTYKNWIFNRQTLSGETGVVQYSLSANGKFAQSGFIKCGTSAQHLVVNEKTGFYYDADRGKTKIQKFNPTTMERTGEIDLSSVIEKGAGISTNVTTGEQTIISKEGKLYVNITYASEKVNGSADNLRNYRLAVIDILTEKIEKVIVHPKAKNHGRANSEFPAWIHGSDGALYLLTTGWDTNEDRVMTPQNSFIFRIKAGETDFDKNWELSATDLGLPVGALLWSFRELNGKLYVDASQDKIILPALTNLNTNIYKFFEVDIKTKNVNPITNVPLTVFGLSTGNVEVVDNQVFLRVVDRAKGLNGYYKVNLATHVGEPAFNITRGGEASGFIKLTGE</sequence>
<evidence type="ECO:0008006" key="4">
    <source>
        <dbReference type="Google" id="ProtNLM"/>
    </source>
</evidence>